<feature type="transmembrane region" description="Helical" evidence="1">
    <location>
        <begin position="424"/>
        <end position="446"/>
    </location>
</feature>
<evidence type="ECO:0000313" key="3">
    <source>
        <dbReference type="Proteomes" id="UP001208570"/>
    </source>
</evidence>
<feature type="transmembrane region" description="Helical" evidence="1">
    <location>
        <begin position="482"/>
        <end position="500"/>
    </location>
</feature>
<feature type="transmembrane region" description="Helical" evidence="1">
    <location>
        <begin position="285"/>
        <end position="308"/>
    </location>
</feature>
<sequence>MKTELAWCLGDPALHERHEYRPRCTDGLLHGLWFSFLFVATIILTPVFYIIHTLIHVSIQSRKRRLDACVRLPLAFALLSQEEEMVELFLRRGCQITWPDTEGNTIYHYLADVSHRNYDAAKSCHIILYKLIKDVPILKKVITEQENNEGVTALEYIARHGSVIFFEFIIGEQVAFGQPILHVSRDALWSKETGGTTADRQGTDVSATYPDGAEIQKAIGNRKKSLNVVEVDVSKYDQEDVFGRHSLILQAIACRSVDSMSEANANCILNSKLFSSWMKLKSSRYFAHCLIGHVLNIIVTGLLVWYLVKNGGDISPLPLFSTYLVYLSENLAEAEHQLRVSLNTTDFDEIVSKLQSTPGSSDYGLHALTCLARINHTDRGTIKCTMDALTKINASCGGMANEQLWGNTLGTHSSHYMTLWSDNLVLTLLILISTVMVLSVMLDLVIRLGFLCASYNFRTSPRIAASRFFLRWLPGSYLEKQLTTIMAFLFFFYIFSHVLMRDMIVSRRLWISELIGFIMLGVEEQRDAVERGTLATSSAASRRWPAGSTAWAR</sequence>
<dbReference type="Proteomes" id="UP001208570">
    <property type="component" value="Unassembled WGS sequence"/>
</dbReference>
<accession>A0AAD9N0P3</accession>
<organism evidence="2 3">
    <name type="scientific">Paralvinella palmiformis</name>
    <dbReference type="NCBI Taxonomy" id="53620"/>
    <lineage>
        <taxon>Eukaryota</taxon>
        <taxon>Metazoa</taxon>
        <taxon>Spiralia</taxon>
        <taxon>Lophotrochozoa</taxon>
        <taxon>Annelida</taxon>
        <taxon>Polychaeta</taxon>
        <taxon>Sedentaria</taxon>
        <taxon>Canalipalpata</taxon>
        <taxon>Terebellida</taxon>
        <taxon>Terebelliformia</taxon>
        <taxon>Alvinellidae</taxon>
        <taxon>Paralvinella</taxon>
    </lineage>
</organism>
<gene>
    <name evidence="2" type="ORF">LSH36_328g00021</name>
</gene>
<dbReference type="Gene3D" id="1.25.40.20">
    <property type="entry name" value="Ankyrin repeat-containing domain"/>
    <property type="match status" value="1"/>
</dbReference>
<feature type="transmembrane region" description="Helical" evidence="1">
    <location>
        <begin position="32"/>
        <end position="55"/>
    </location>
</feature>
<dbReference type="EMBL" id="JAODUP010000328">
    <property type="protein sequence ID" value="KAK2152440.1"/>
    <property type="molecule type" value="Genomic_DNA"/>
</dbReference>
<dbReference type="InterPro" id="IPR036770">
    <property type="entry name" value="Ankyrin_rpt-contain_sf"/>
</dbReference>
<evidence type="ECO:0000256" key="1">
    <source>
        <dbReference type="SAM" id="Phobius"/>
    </source>
</evidence>
<protein>
    <submittedName>
        <fullName evidence="2">Uncharacterized protein</fullName>
    </submittedName>
</protein>
<reference evidence="2" key="1">
    <citation type="journal article" date="2023" name="Mol. Biol. Evol.">
        <title>Third-Generation Sequencing Reveals the Adaptive Role of the Epigenome in Three Deep-Sea Polychaetes.</title>
        <authorList>
            <person name="Perez M."/>
            <person name="Aroh O."/>
            <person name="Sun Y."/>
            <person name="Lan Y."/>
            <person name="Juniper S.K."/>
            <person name="Young C.R."/>
            <person name="Angers B."/>
            <person name="Qian P.Y."/>
        </authorList>
    </citation>
    <scope>NUCLEOTIDE SEQUENCE</scope>
    <source>
        <strain evidence="2">P08H-3</strain>
    </source>
</reference>
<keyword evidence="1" id="KW-0812">Transmembrane</keyword>
<dbReference type="AlphaFoldDB" id="A0AAD9N0P3"/>
<comment type="caution">
    <text evidence="2">The sequence shown here is derived from an EMBL/GenBank/DDBJ whole genome shotgun (WGS) entry which is preliminary data.</text>
</comment>
<proteinExistence type="predicted"/>
<keyword evidence="3" id="KW-1185">Reference proteome</keyword>
<keyword evidence="1" id="KW-1133">Transmembrane helix</keyword>
<keyword evidence="1" id="KW-0472">Membrane</keyword>
<dbReference type="SUPFAM" id="SSF48403">
    <property type="entry name" value="Ankyrin repeat"/>
    <property type="match status" value="1"/>
</dbReference>
<evidence type="ECO:0000313" key="2">
    <source>
        <dbReference type="EMBL" id="KAK2152440.1"/>
    </source>
</evidence>
<name>A0AAD9N0P3_9ANNE</name>